<reference evidence="5 6" key="1">
    <citation type="journal article" date="2011" name="Genome Biol. Evol.">
        <title>Integration of the genetic map and genome assembly of fugu facilitates insights into distinct features of genome evolution in teleosts and mammals.</title>
        <authorList>
            <person name="Kai W."/>
            <person name="Kikuchi K."/>
            <person name="Tohari S."/>
            <person name="Chew A.K."/>
            <person name="Tay A."/>
            <person name="Fujiwara A."/>
            <person name="Hosoya S."/>
            <person name="Suetake H."/>
            <person name="Naruse K."/>
            <person name="Brenner S."/>
            <person name="Suzuki Y."/>
            <person name="Venkatesh B."/>
        </authorList>
    </citation>
    <scope>NUCLEOTIDE SEQUENCE [LARGE SCALE GENOMIC DNA]</scope>
</reference>
<dbReference type="Gene3D" id="1.25.10.10">
    <property type="entry name" value="Leucine-rich Repeat Variant"/>
    <property type="match status" value="1"/>
</dbReference>
<dbReference type="AlphaFoldDB" id="A0A674MHP8"/>
<feature type="region of interest" description="Disordered" evidence="3">
    <location>
        <begin position="53"/>
        <end position="73"/>
    </location>
</feature>
<evidence type="ECO:0000256" key="3">
    <source>
        <dbReference type="SAM" id="MobiDB-lite"/>
    </source>
</evidence>
<dbReference type="PANTHER" id="PTHR12537">
    <property type="entry name" value="RNA BINDING PROTEIN PUMILIO-RELATED"/>
    <property type="match status" value="1"/>
</dbReference>
<dbReference type="InterPro" id="IPR001313">
    <property type="entry name" value="Pumilio_RNA-bd_rpt"/>
</dbReference>
<keyword evidence="6" id="KW-1185">Reference proteome</keyword>
<evidence type="ECO:0000259" key="4">
    <source>
        <dbReference type="PROSITE" id="PS50303"/>
    </source>
</evidence>
<feature type="repeat" description="Pumilio" evidence="2">
    <location>
        <begin position="500"/>
        <end position="535"/>
    </location>
</feature>
<evidence type="ECO:0000313" key="6">
    <source>
        <dbReference type="Proteomes" id="UP000005226"/>
    </source>
</evidence>
<dbReference type="GO" id="GO:0005634">
    <property type="term" value="C:nucleus"/>
    <property type="evidence" value="ECO:0007669"/>
    <property type="project" value="TreeGrafter"/>
</dbReference>
<dbReference type="InterPro" id="IPR033133">
    <property type="entry name" value="PUM-HD"/>
</dbReference>
<feature type="compositionally biased region" description="Basic and acidic residues" evidence="3">
    <location>
        <begin position="237"/>
        <end position="259"/>
    </location>
</feature>
<feature type="compositionally biased region" description="Gly residues" evidence="3">
    <location>
        <begin position="226"/>
        <end position="236"/>
    </location>
</feature>
<feature type="region of interest" description="Disordered" evidence="3">
    <location>
        <begin position="358"/>
        <end position="388"/>
    </location>
</feature>
<proteinExistence type="predicted"/>
<accession>A0A674MHP8</accession>
<keyword evidence="1" id="KW-0677">Repeat</keyword>
<reference evidence="5" key="3">
    <citation type="submission" date="2025-09" db="UniProtKB">
        <authorList>
            <consortium name="Ensembl"/>
        </authorList>
    </citation>
    <scope>IDENTIFICATION</scope>
</reference>
<sequence length="618" mass="67588">MSIPCSILGMNDVTWQETRGGMLHANGAPETGGVRVHGVAGQSPGVPHLQGMDRVVNPTPGTPQPPLSGRSQDDATVGYFFQRQPGEQLGGCTPSKHRWPTGDANHVDQLRAVDEMNYDFQALALESRGMGELLPAKKLWDSDELAKDGRKGMLLGEEWRENAWGSSHHSVSQPIMVQRRPGQSFHGNGDANSVLSPRSEGGGLGVSMVEYVLSSSPGDKMDGRYRNGGYGTGDGAPDGREKSDAQEKVSPFEEDKNQEVGEENDPAKANGRGLLNGMDRDCKDFNPTPGSRQASPTEAVERMGPSQSGLEMMVQHHPHVLQQHNHTQNKPPPLQFQQPAVPAFSAALQPFRRHAVRTQPAPGRLQKQPLPEPSTPRPPGTHGGVLSRPARVQVSKMGSLVEMASVWSVNNPSDASLSRFIQQKLERATPAERQMVFGEILQAAYQLMTDVFGNYVIQKFFEVRTFTSVVESVLSEVLVLSLRCVVQFGSADQKLALATRIRGHVLPLALQMYGCRVIQKALESISSDQQVIVSEISIRFNGLSHYCVTVDLLVHFSSAVMSAHLFYALQSDIVRELDGHVLKCVKDQNGNHVVQKCIECVQPQALQFIIDAFKGQVR</sequence>
<organism evidence="5 6">
    <name type="scientific">Takifugu rubripes</name>
    <name type="common">Japanese pufferfish</name>
    <name type="synonym">Fugu rubripes</name>
    <dbReference type="NCBI Taxonomy" id="31033"/>
    <lineage>
        <taxon>Eukaryota</taxon>
        <taxon>Metazoa</taxon>
        <taxon>Chordata</taxon>
        <taxon>Craniata</taxon>
        <taxon>Vertebrata</taxon>
        <taxon>Euteleostomi</taxon>
        <taxon>Actinopterygii</taxon>
        <taxon>Neopterygii</taxon>
        <taxon>Teleostei</taxon>
        <taxon>Neoteleostei</taxon>
        <taxon>Acanthomorphata</taxon>
        <taxon>Eupercaria</taxon>
        <taxon>Tetraodontiformes</taxon>
        <taxon>Tetradontoidea</taxon>
        <taxon>Tetraodontidae</taxon>
        <taxon>Takifugu</taxon>
    </lineage>
</organism>
<dbReference type="GO" id="GO:0005737">
    <property type="term" value="C:cytoplasm"/>
    <property type="evidence" value="ECO:0007669"/>
    <property type="project" value="TreeGrafter"/>
</dbReference>
<evidence type="ECO:0000256" key="1">
    <source>
        <dbReference type="ARBA" id="ARBA00022737"/>
    </source>
</evidence>
<feature type="region of interest" description="Disordered" evidence="3">
    <location>
        <begin position="215"/>
        <end position="305"/>
    </location>
</feature>
<dbReference type="Proteomes" id="UP000005226">
    <property type="component" value="Chromosome 16"/>
</dbReference>
<evidence type="ECO:0000256" key="2">
    <source>
        <dbReference type="PROSITE-ProRule" id="PRU00317"/>
    </source>
</evidence>
<feature type="domain" description="PUM-HD" evidence="4">
    <location>
        <begin position="381"/>
        <end position="618"/>
    </location>
</feature>
<evidence type="ECO:0000313" key="5">
    <source>
        <dbReference type="Ensembl" id="ENSTRUP00000060519.1"/>
    </source>
</evidence>
<dbReference type="PROSITE" id="PS50302">
    <property type="entry name" value="PUM"/>
    <property type="match status" value="3"/>
</dbReference>
<dbReference type="Pfam" id="PF00806">
    <property type="entry name" value="PUF"/>
    <property type="match status" value="4"/>
</dbReference>
<protein>
    <submittedName>
        <fullName evidence="5">Pumilio RNA-binding family member 2</fullName>
    </submittedName>
</protein>
<dbReference type="PANTHER" id="PTHR12537:SF12">
    <property type="entry name" value="MATERNAL PROTEIN PUMILIO"/>
    <property type="match status" value="1"/>
</dbReference>
<feature type="repeat" description="Pumilio" evidence="2">
    <location>
        <begin position="576"/>
        <end position="611"/>
    </location>
</feature>
<reference evidence="5" key="2">
    <citation type="submission" date="2025-08" db="UniProtKB">
        <authorList>
            <consortium name="Ensembl"/>
        </authorList>
    </citation>
    <scope>IDENTIFICATION</scope>
</reference>
<name>A0A674MHP8_TAKRU</name>
<dbReference type="PROSITE" id="PS50303">
    <property type="entry name" value="PUM_HD"/>
    <property type="match status" value="1"/>
</dbReference>
<feature type="compositionally biased region" description="Pro residues" evidence="3">
    <location>
        <begin position="370"/>
        <end position="379"/>
    </location>
</feature>
<dbReference type="SMART" id="SM00025">
    <property type="entry name" value="Pumilio"/>
    <property type="match status" value="3"/>
</dbReference>
<feature type="repeat" description="Pumilio" evidence="2">
    <location>
        <begin position="439"/>
        <end position="475"/>
    </location>
</feature>
<dbReference type="InterPro" id="IPR016024">
    <property type="entry name" value="ARM-type_fold"/>
</dbReference>
<dbReference type="GeneTree" id="ENSGT00940000157575"/>
<dbReference type="InterPro" id="IPR011989">
    <property type="entry name" value="ARM-like"/>
</dbReference>
<dbReference type="Ensembl" id="ENSTRUT00000091698.1">
    <property type="protein sequence ID" value="ENSTRUP00000060519.1"/>
    <property type="gene ID" value="ENSTRUG00000018167.3"/>
</dbReference>
<dbReference type="SUPFAM" id="SSF48371">
    <property type="entry name" value="ARM repeat"/>
    <property type="match status" value="1"/>
</dbReference>
<dbReference type="GO" id="GO:0003730">
    <property type="term" value="F:mRNA 3'-UTR binding"/>
    <property type="evidence" value="ECO:0007669"/>
    <property type="project" value="TreeGrafter"/>
</dbReference>
<gene>
    <name evidence="5" type="primary">pum2</name>
</gene>
<dbReference type="GO" id="GO:0010608">
    <property type="term" value="P:post-transcriptional regulation of gene expression"/>
    <property type="evidence" value="ECO:0007669"/>
    <property type="project" value="TreeGrafter"/>
</dbReference>